<accession>A0A2P2IRI6</accession>
<feature type="region of interest" description="Disordered" evidence="2">
    <location>
        <begin position="279"/>
        <end position="298"/>
    </location>
</feature>
<sequence length="571" mass="64133">MNPSYSHQQTWAAWKTYNISGPMSTSLKSTSGFARNLKKSELGGVIFGCNSNTIKECLNKQLFGLPVQHFSYVKNIDPGLPLFLFNYTDRKLHGIFEAASSGQMTIDPYGWTTDGSERTQYPAQVQICVRLQCQPLLEENFKPRIADNYFSHNHFWFELDHTQTSKLMHLFASVAVAPTTSVPQEAVKWRPMCRALSSTETREESDGFRLSLGLENFDESCISLLNENLLVKDQLDRNAVDQNERDIIFQKLQELAHSYGPKDLPLKNNIEDSADVNDMNLEENGLPSDPIGSEERAEESACTSLSCQSTIALLVQEIEELKAFKREQTLKTDHLENMLVDVEEEIQQLKIMFKSKPNPSTLDTDETDIDSFDSLNLDPTESVYLVGGYDGDSCLSALDLYFPSQDVVKSLRPMTSIRSYASVAALNEELYVFGGGNGHLWYNSVESYSPASDQWMLRPSLTKEKGGLSGATLDNKIFAIGGGNGMDCFSDVEMLDLDIGRWILTRSMMQKRFSLAAVELNGVLYATGGFDGNDYLKSAERFDPREHSWTKIPNMDTKRACHSLVVLNEKM</sequence>
<dbReference type="InterPro" id="IPR006652">
    <property type="entry name" value="Kelch_1"/>
</dbReference>
<reference evidence="4" key="1">
    <citation type="submission" date="2018-02" db="EMBL/GenBank/DDBJ databases">
        <title>Rhizophora mucronata_Transcriptome.</title>
        <authorList>
            <person name="Meera S.P."/>
            <person name="Sreeshan A."/>
            <person name="Augustine A."/>
        </authorList>
    </citation>
    <scope>NUCLEOTIDE SEQUENCE</scope>
    <source>
        <tissue evidence="4">Leaf</tissue>
    </source>
</reference>
<dbReference type="EMBL" id="GGEC01003350">
    <property type="protein sequence ID" value="MBW83833.1"/>
    <property type="molecule type" value="Transcribed_RNA"/>
</dbReference>
<dbReference type="Pfam" id="PF24681">
    <property type="entry name" value="Kelch_KLHDC2_KLHL20_DRC7"/>
    <property type="match status" value="1"/>
</dbReference>
<dbReference type="InterPro" id="IPR044832">
    <property type="entry name" value="NRP-like"/>
</dbReference>
<evidence type="ECO:0000256" key="1">
    <source>
        <dbReference type="SAM" id="Coils"/>
    </source>
</evidence>
<dbReference type="SUPFAM" id="SSF117281">
    <property type="entry name" value="Kelch motif"/>
    <property type="match status" value="1"/>
</dbReference>
<dbReference type="Pfam" id="PF10539">
    <property type="entry name" value="Dev_Cell_Death"/>
    <property type="match status" value="1"/>
</dbReference>
<dbReference type="AlphaFoldDB" id="A0A2P2IRI6"/>
<dbReference type="SMART" id="SM00612">
    <property type="entry name" value="Kelch"/>
    <property type="match status" value="4"/>
</dbReference>
<name>A0A2P2IRI6_RHIMU</name>
<dbReference type="InterPro" id="IPR015915">
    <property type="entry name" value="Kelch-typ_b-propeller"/>
</dbReference>
<evidence type="ECO:0000259" key="3">
    <source>
        <dbReference type="PROSITE" id="PS51222"/>
    </source>
</evidence>
<dbReference type="SMART" id="SM00767">
    <property type="entry name" value="DCD"/>
    <property type="match status" value="1"/>
</dbReference>
<dbReference type="PANTHER" id="PTHR46034">
    <property type="match status" value="1"/>
</dbReference>
<dbReference type="PROSITE" id="PS51222">
    <property type="entry name" value="DCD"/>
    <property type="match status" value="1"/>
</dbReference>
<organism evidence="4">
    <name type="scientific">Rhizophora mucronata</name>
    <name type="common">Asiatic mangrove</name>
    <dbReference type="NCBI Taxonomy" id="61149"/>
    <lineage>
        <taxon>Eukaryota</taxon>
        <taxon>Viridiplantae</taxon>
        <taxon>Streptophyta</taxon>
        <taxon>Embryophyta</taxon>
        <taxon>Tracheophyta</taxon>
        <taxon>Spermatophyta</taxon>
        <taxon>Magnoliopsida</taxon>
        <taxon>eudicotyledons</taxon>
        <taxon>Gunneridae</taxon>
        <taxon>Pentapetalae</taxon>
        <taxon>rosids</taxon>
        <taxon>fabids</taxon>
        <taxon>Malpighiales</taxon>
        <taxon>Rhizophoraceae</taxon>
        <taxon>Rhizophora</taxon>
    </lineage>
</organism>
<keyword evidence="1" id="KW-0175">Coiled coil</keyword>
<dbReference type="InterPro" id="IPR013989">
    <property type="entry name" value="Dev_and_cell_death_domain"/>
</dbReference>
<dbReference type="Gene3D" id="2.120.10.80">
    <property type="entry name" value="Kelch-type beta propeller"/>
    <property type="match status" value="1"/>
</dbReference>
<feature type="coiled-coil region" evidence="1">
    <location>
        <begin position="325"/>
        <end position="352"/>
    </location>
</feature>
<evidence type="ECO:0000256" key="2">
    <source>
        <dbReference type="SAM" id="MobiDB-lite"/>
    </source>
</evidence>
<feature type="domain" description="DCD" evidence="3">
    <location>
        <begin position="40"/>
        <end position="173"/>
    </location>
</feature>
<protein>
    <submittedName>
        <fullName evidence="4">Uncharacterized protein LOC107431039</fullName>
    </submittedName>
</protein>
<proteinExistence type="predicted"/>
<evidence type="ECO:0000313" key="4">
    <source>
        <dbReference type="EMBL" id="MBW83833.1"/>
    </source>
</evidence>
<dbReference type="PANTHER" id="PTHR46034:SF7">
    <property type="entry name" value="INFLUENZA VIRUS NS1A-BINDING PROTEIN"/>
    <property type="match status" value="1"/>
</dbReference>
<dbReference type="GO" id="GO:0034976">
    <property type="term" value="P:response to endoplasmic reticulum stress"/>
    <property type="evidence" value="ECO:0007669"/>
    <property type="project" value="InterPro"/>
</dbReference>